<dbReference type="Gene3D" id="3.40.50.1240">
    <property type="entry name" value="Phosphoglycerate mutase-like"/>
    <property type="match status" value="1"/>
</dbReference>
<dbReference type="EMBL" id="CP036265">
    <property type="protein sequence ID" value="QDT15200.1"/>
    <property type="molecule type" value="Genomic_DNA"/>
</dbReference>
<name>A0A517P755_9PLAN</name>
<dbReference type="KEGG" id="acaf:CA12_12810"/>
<gene>
    <name evidence="1" type="ORF">CA12_12810</name>
</gene>
<evidence type="ECO:0000313" key="1">
    <source>
        <dbReference type="EMBL" id="QDT15200.1"/>
    </source>
</evidence>
<sequence length="150" mass="15471">MRHAHAEDRAATDFDRPLSDRGLAEADAVGDALAEANLLPDVVLASPALRTATTAQRVAARLPGAPPVQTVPTLYCAGIAEHRAALQTCGNADAVLLIAHNPGVADHLAELGGVPIPCPPATCVAFEIPVDDWANLGPHVEATEVRRVGG</sequence>
<dbReference type="Proteomes" id="UP000318741">
    <property type="component" value="Chromosome"/>
</dbReference>
<proteinExistence type="predicted"/>
<dbReference type="Pfam" id="PF00300">
    <property type="entry name" value="His_Phos_1"/>
    <property type="match status" value="1"/>
</dbReference>
<dbReference type="InterPro" id="IPR029033">
    <property type="entry name" value="His_PPase_superfam"/>
</dbReference>
<dbReference type="InterPro" id="IPR013078">
    <property type="entry name" value="His_Pase_superF_clade-1"/>
</dbReference>
<dbReference type="AlphaFoldDB" id="A0A517P755"/>
<protein>
    <submittedName>
        <fullName evidence="1">Phosphohistidine phosphatase</fullName>
    </submittedName>
</protein>
<reference evidence="1 2" key="1">
    <citation type="submission" date="2019-02" db="EMBL/GenBank/DDBJ databases">
        <title>Deep-cultivation of Planctomycetes and their phenomic and genomic characterization uncovers novel biology.</title>
        <authorList>
            <person name="Wiegand S."/>
            <person name="Jogler M."/>
            <person name="Boedeker C."/>
            <person name="Pinto D."/>
            <person name="Vollmers J."/>
            <person name="Rivas-Marin E."/>
            <person name="Kohn T."/>
            <person name="Peeters S.H."/>
            <person name="Heuer A."/>
            <person name="Rast P."/>
            <person name="Oberbeckmann S."/>
            <person name="Bunk B."/>
            <person name="Jeske O."/>
            <person name="Meyerdierks A."/>
            <person name="Storesund J.E."/>
            <person name="Kallscheuer N."/>
            <person name="Luecker S."/>
            <person name="Lage O.M."/>
            <person name="Pohl T."/>
            <person name="Merkel B.J."/>
            <person name="Hornburger P."/>
            <person name="Mueller R.-W."/>
            <person name="Bruemmer F."/>
            <person name="Labrenz M."/>
            <person name="Spormann A.M."/>
            <person name="Op den Camp H."/>
            <person name="Overmann J."/>
            <person name="Amann R."/>
            <person name="Jetten M.S.M."/>
            <person name="Mascher T."/>
            <person name="Medema M.H."/>
            <person name="Devos D.P."/>
            <person name="Kaster A.-K."/>
            <person name="Ovreas L."/>
            <person name="Rohde M."/>
            <person name="Galperin M.Y."/>
            <person name="Jogler C."/>
        </authorList>
    </citation>
    <scope>NUCLEOTIDE SEQUENCE [LARGE SCALE GENOMIC DNA]</scope>
    <source>
        <strain evidence="1 2">CA12</strain>
    </source>
</reference>
<dbReference type="SUPFAM" id="SSF53254">
    <property type="entry name" value="Phosphoglycerate mutase-like"/>
    <property type="match status" value="1"/>
</dbReference>
<accession>A0A517P755</accession>
<keyword evidence="2" id="KW-1185">Reference proteome</keyword>
<organism evidence="1 2">
    <name type="scientific">Alienimonas californiensis</name>
    <dbReference type="NCBI Taxonomy" id="2527989"/>
    <lineage>
        <taxon>Bacteria</taxon>
        <taxon>Pseudomonadati</taxon>
        <taxon>Planctomycetota</taxon>
        <taxon>Planctomycetia</taxon>
        <taxon>Planctomycetales</taxon>
        <taxon>Planctomycetaceae</taxon>
        <taxon>Alienimonas</taxon>
    </lineage>
</organism>
<dbReference type="CDD" id="cd07067">
    <property type="entry name" value="HP_PGM_like"/>
    <property type="match status" value="1"/>
</dbReference>
<evidence type="ECO:0000313" key="2">
    <source>
        <dbReference type="Proteomes" id="UP000318741"/>
    </source>
</evidence>